<dbReference type="PANTHER" id="PTHR36439:SF1">
    <property type="entry name" value="DUF1697 DOMAIN-CONTAINING PROTEIN"/>
    <property type="match status" value="1"/>
</dbReference>
<gene>
    <name evidence="1" type="ORF">FNB79_06110</name>
</gene>
<dbReference type="Gene3D" id="3.30.70.1280">
    <property type="entry name" value="SP0830-like domains"/>
    <property type="match status" value="1"/>
</dbReference>
<organism evidence="1 2">
    <name type="scientific">Formosa sediminum</name>
    <dbReference type="NCBI Taxonomy" id="2594004"/>
    <lineage>
        <taxon>Bacteria</taxon>
        <taxon>Pseudomonadati</taxon>
        <taxon>Bacteroidota</taxon>
        <taxon>Flavobacteriia</taxon>
        <taxon>Flavobacteriales</taxon>
        <taxon>Flavobacteriaceae</taxon>
        <taxon>Formosa</taxon>
    </lineage>
</organism>
<dbReference type="PANTHER" id="PTHR36439">
    <property type="entry name" value="BLL4334 PROTEIN"/>
    <property type="match status" value="1"/>
</dbReference>
<accession>A0A516GPV8</accession>
<dbReference type="OrthoDB" id="9806494at2"/>
<proteinExistence type="predicted"/>
<dbReference type="PIRSF" id="PIRSF008502">
    <property type="entry name" value="UCP008502"/>
    <property type="match status" value="1"/>
</dbReference>
<sequence>MTTYIALLRGINVSGKNKIPMANLRALCSDLGFKNVKTYIQSGNVVIQTTEERASDLEAKISEAILKVFGFEVFVLVKTESEFQDIFESCPFSESQKEVSYFTLLKELPEFNLVDATSKISYTDETFIISESCVYFYSKHGYGKAKGNNNFFERKLKVPATTRNFKTMQKLLSLCSDL</sequence>
<dbReference type="EMBL" id="CP041637">
    <property type="protein sequence ID" value="QDO93568.1"/>
    <property type="molecule type" value="Genomic_DNA"/>
</dbReference>
<dbReference type="SUPFAM" id="SSF160379">
    <property type="entry name" value="SP0830-like"/>
    <property type="match status" value="1"/>
</dbReference>
<dbReference type="KEGG" id="fop:FNB79_06110"/>
<protein>
    <submittedName>
        <fullName evidence="1">DUF1697 domain-containing protein</fullName>
    </submittedName>
</protein>
<evidence type="ECO:0000313" key="1">
    <source>
        <dbReference type="EMBL" id="QDO93568.1"/>
    </source>
</evidence>
<dbReference type="RefSeq" id="WP_143380470.1">
    <property type="nucleotide sequence ID" value="NZ_CP041637.1"/>
</dbReference>
<dbReference type="Pfam" id="PF08002">
    <property type="entry name" value="DUF1697"/>
    <property type="match status" value="1"/>
</dbReference>
<evidence type="ECO:0000313" key="2">
    <source>
        <dbReference type="Proteomes" id="UP000319209"/>
    </source>
</evidence>
<dbReference type="InterPro" id="IPR012545">
    <property type="entry name" value="DUF1697"/>
</dbReference>
<reference evidence="1 2" key="1">
    <citation type="submission" date="2019-07" db="EMBL/GenBank/DDBJ databases">
        <title>Genome sequencing for Formosa sp. PS13.</title>
        <authorList>
            <person name="Park S.-J."/>
        </authorList>
    </citation>
    <scope>NUCLEOTIDE SEQUENCE [LARGE SCALE GENOMIC DNA]</scope>
    <source>
        <strain evidence="1 2">PS13</strain>
    </source>
</reference>
<name>A0A516GPV8_9FLAO</name>
<dbReference type="Proteomes" id="UP000319209">
    <property type="component" value="Chromosome"/>
</dbReference>
<dbReference type="AlphaFoldDB" id="A0A516GPV8"/>
<keyword evidence="2" id="KW-1185">Reference proteome</keyword>